<evidence type="ECO:0000313" key="5">
    <source>
        <dbReference type="Proteomes" id="UP000654075"/>
    </source>
</evidence>
<keyword evidence="2" id="KW-0732">Signal</keyword>
<feature type="compositionally biased region" description="Basic and acidic residues" evidence="1">
    <location>
        <begin position="311"/>
        <end position="326"/>
    </location>
</feature>
<organism evidence="4 5">
    <name type="scientific">Polarella glacialis</name>
    <name type="common">Dinoflagellate</name>
    <dbReference type="NCBI Taxonomy" id="89957"/>
    <lineage>
        <taxon>Eukaryota</taxon>
        <taxon>Sar</taxon>
        <taxon>Alveolata</taxon>
        <taxon>Dinophyceae</taxon>
        <taxon>Suessiales</taxon>
        <taxon>Suessiaceae</taxon>
        <taxon>Polarella</taxon>
    </lineage>
</organism>
<sequence length="326" mass="36708">MARLAVVFAMVSVASAAMARPVHGRVDRSALGQRDLSARIKSHEEMKRHSHQRQGSLRQEMIEAKKQHDRQLHVLNERIMLERRVPPPSASHQQKLYSLHQELESLQQTFAREQHSLHERAHGLQEQVRQGERGLHQRMQQMSAELIEPSNPDPQFRAEDISHEMYEEGQVGGDSCGSGPSDLRSVESKVAECSRCFGGQGMLQVVDFPDGRSYTTCSKPVQAQAANQLWQVLLALLLGAGGYGALMLRHTRQPESQPGDAETTATNKNNKNRNNNSNKYNNNNNNNKYSNNNHNNKEKTLSERPVLLASRRQDAKASKRLKASDK</sequence>
<feature type="compositionally biased region" description="Low complexity" evidence="1">
    <location>
        <begin position="267"/>
        <end position="294"/>
    </location>
</feature>
<gene>
    <name evidence="3" type="ORF">PGLA1383_LOCUS34591</name>
    <name evidence="4" type="ORF">PGLA1383_LOCUS45919</name>
</gene>
<feature type="chain" id="PRO_5036222027" evidence="2">
    <location>
        <begin position="25"/>
        <end position="326"/>
    </location>
</feature>
<evidence type="ECO:0000313" key="4">
    <source>
        <dbReference type="EMBL" id="CAE8629441.1"/>
    </source>
</evidence>
<feature type="region of interest" description="Disordered" evidence="1">
    <location>
        <begin position="252"/>
        <end position="326"/>
    </location>
</feature>
<keyword evidence="5" id="KW-1185">Reference proteome</keyword>
<comment type="caution">
    <text evidence="4">The sequence shown here is derived from an EMBL/GenBank/DDBJ whole genome shotgun (WGS) entry which is preliminary data.</text>
</comment>
<dbReference type="AlphaFoldDB" id="A0A813GWL4"/>
<protein>
    <submittedName>
        <fullName evidence="4">Uncharacterized protein</fullName>
    </submittedName>
</protein>
<dbReference type="EMBL" id="CAJNNV010026008">
    <property type="protein sequence ID" value="CAE8616923.1"/>
    <property type="molecule type" value="Genomic_DNA"/>
</dbReference>
<evidence type="ECO:0000313" key="3">
    <source>
        <dbReference type="EMBL" id="CAE8616923.1"/>
    </source>
</evidence>
<evidence type="ECO:0000256" key="1">
    <source>
        <dbReference type="SAM" id="MobiDB-lite"/>
    </source>
</evidence>
<dbReference type="Proteomes" id="UP000654075">
    <property type="component" value="Unassembled WGS sequence"/>
</dbReference>
<dbReference type="EMBL" id="CAJNNV010029643">
    <property type="protein sequence ID" value="CAE8629441.1"/>
    <property type="molecule type" value="Genomic_DNA"/>
</dbReference>
<accession>A0A813GWL4</accession>
<evidence type="ECO:0000256" key="2">
    <source>
        <dbReference type="SAM" id="SignalP"/>
    </source>
</evidence>
<name>A0A813GWL4_POLGL</name>
<proteinExistence type="predicted"/>
<feature type="signal peptide" evidence="2">
    <location>
        <begin position="1"/>
        <end position="24"/>
    </location>
</feature>
<reference evidence="4" key="1">
    <citation type="submission" date="2021-02" db="EMBL/GenBank/DDBJ databases">
        <authorList>
            <person name="Dougan E. K."/>
            <person name="Rhodes N."/>
            <person name="Thang M."/>
            <person name="Chan C."/>
        </authorList>
    </citation>
    <scope>NUCLEOTIDE SEQUENCE</scope>
</reference>